<feature type="domain" description="GST C-terminal" evidence="6">
    <location>
        <begin position="90"/>
        <end position="213"/>
    </location>
</feature>
<protein>
    <recommendedName>
        <fullName evidence="1">glutathione transferase</fullName>
        <ecNumber evidence="1">2.5.1.18</ecNumber>
    </recommendedName>
</protein>
<dbReference type="InterPro" id="IPR010987">
    <property type="entry name" value="Glutathione-S-Trfase_C-like"/>
</dbReference>
<reference evidence="7" key="1">
    <citation type="journal article" date="2016" name="Plant Physiol. Biochem.">
        <title>Transcriptome-wide identification and expression analysis of glutathione S-transferase genes involved in flavonoids accumulation in Dracaena cambodiana.</title>
        <authorList>
            <person name="Zhu J.H."/>
            <person name="Li H.L."/>
            <person name="Guo D."/>
            <person name="Wang Y."/>
            <person name="Dai H.F."/>
            <person name="Mei W.L."/>
            <person name="Peng S.Q."/>
        </authorList>
    </citation>
    <scope>NUCLEOTIDE SEQUENCE</scope>
</reference>
<dbReference type="PANTHER" id="PTHR11260">
    <property type="entry name" value="GLUTATHIONE S-TRANSFERASE, GST, SUPERFAMILY, GST DOMAIN CONTAINING"/>
    <property type="match status" value="1"/>
</dbReference>
<comment type="catalytic activity">
    <reaction evidence="3">
        <text>RX + glutathione = an S-substituted glutathione + a halide anion + H(+)</text>
        <dbReference type="Rhea" id="RHEA:16437"/>
        <dbReference type="ChEBI" id="CHEBI:15378"/>
        <dbReference type="ChEBI" id="CHEBI:16042"/>
        <dbReference type="ChEBI" id="CHEBI:17792"/>
        <dbReference type="ChEBI" id="CHEBI:57925"/>
        <dbReference type="ChEBI" id="CHEBI:90779"/>
        <dbReference type="EC" id="2.5.1.18"/>
    </reaction>
</comment>
<dbReference type="InterPro" id="IPR045074">
    <property type="entry name" value="GST_C_Tau"/>
</dbReference>
<organism evidence="7">
    <name type="scientific">Dracaena cambodiana</name>
    <dbReference type="NCBI Taxonomy" id="580341"/>
    <lineage>
        <taxon>Eukaryota</taxon>
        <taxon>Viridiplantae</taxon>
        <taxon>Streptophyta</taxon>
        <taxon>Embryophyta</taxon>
        <taxon>Tracheophyta</taxon>
        <taxon>Spermatophyta</taxon>
        <taxon>Magnoliopsida</taxon>
        <taxon>Liliopsida</taxon>
        <taxon>Asparagales</taxon>
        <taxon>Asparagaceae</taxon>
        <taxon>Nolinoideae</taxon>
        <taxon>Dracaena</taxon>
    </lineage>
</organism>
<evidence type="ECO:0000259" key="6">
    <source>
        <dbReference type="PROSITE" id="PS50405"/>
    </source>
</evidence>
<dbReference type="EMBL" id="KU565009">
    <property type="protein sequence ID" value="ANH58201.1"/>
    <property type="molecule type" value="mRNA"/>
</dbReference>
<dbReference type="SUPFAM" id="SSF47616">
    <property type="entry name" value="GST C-terminal domain-like"/>
    <property type="match status" value="1"/>
</dbReference>
<dbReference type="GO" id="GO:0005737">
    <property type="term" value="C:cytoplasm"/>
    <property type="evidence" value="ECO:0007669"/>
    <property type="project" value="TreeGrafter"/>
</dbReference>
<dbReference type="PROSITE" id="PS50405">
    <property type="entry name" value="GST_CTER"/>
    <property type="match status" value="1"/>
</dbReference>
<proteinExistence type="evidence at transcript level"/>
<dbReference type="AlphaFoldDB" id="A0A173GPJ1"/>
<dbReference type="InterPro" id="IPR040079">
    <property type="entry name" value="Glutathione_S-Trfase"/>
</dbReference>
<dbReference type="PROSITE" id="PS50404">
    <property type="entry name" value="GST_NTER"/>
    <property type="match status" value="1"/>
</dbReference>
<keyword evidence="2 7" id="KW-0808">Transferase</keyword>
<evidence type="ECO:0000256" key="2">
    <source>
        <dbReference type="ARBA" id="ARBA00022679"/>
    </source>
</evidence>
<evidence type="ECO:0000256" key="4">
    <source>
        <dbReference type="RuleBase" id="RU003494"/>
    </source>
</evidence>
<dbReference type="CDD" id="cd03058">
    <property type="entry name" value="GST_N_Tau"/>
    <property type="match status" value="1"/>
</dbReference>
<dbReference type="CDD" id="cd03185">
    <property type="entry name" value="GST_C_Tau"/>
    <property type="match status" value="1"/>
</dbReference>
<dbReference type="InterPro" id="IPR036282">
    <property type="entry name" value="Glutathione-S-Trfase_C_sf"/>
</dbReference>
<dbReference type="GO" id="GO:0006749">
    <property type="term" value="P:glutathione metabolic process"/>
    <property type="evidence" value="ECO:0007669"/>
    <property type="project" value="InterPro"/>
</dbReference>
<dbReference type="SFLD" id="SFLDG00358">
    <property type="entry name" value="Main_(cytGST)"/>
    <property type="match status" value="1"/>
</dbReference>
<dbReference type="InterPro" id="IPR045073">
    <property type="entry name" value="Omega/Tau-like"/>
</dbReference>
<name>A0A173GPJ1_9ASPA</name>
<dbReference type="SFLD" id="SFLDS00019">
    <property type="entry name" value="Glutathione_Transferase_(cytos"/>
    <property type="match status" value="1"/>
</dbReference>
<evidence type="ECO:0000259" key="5">
    <source>
        <dbReference type="PROSITE" id="PS50404"/>
    </source>
</evidence>
<dbReference type="Gene3D" id="3.40.30.10">
    <property type="entry name" value="Glutaredoxin"/>
    <property type="match status" value="1"/>
</dbReference>
<dbReference type="Gene3D" id="1.20.1050.10">
    <property type="match status" value="1"/>
</dbReference>
<dbReference type="SUPFAM" id="SSF52833">
    <property type="entry name" value="Thioredoxin-like"/>
    <property type="match status" value="1"/>
</dbReference>
<dbReference type="Pfam" id="PF00043">
    <property type="entry name" value="GST_C"/>
    <property type="match status" value="1"/>
</dbReference>
<comment type="similarity">
    <text evidence="4">Belongs to the GST superfamily.</text>
</comment>
<dbReference type="FunFam" id="1.20.1050.10:FF:000012">
    <property type="entry name" value="Tau class glutathione S-transferase"/>
    <property type="match status" value="1"/>
</dbReference>
<dbReference type="PANTHER" id="PTHR11260:SF676">
    <property type="entry name" value="GLUTATHIONE S-TRANSFERASE U8"/>
    <property type="match status" value="1"/>
</dbReference>
<dbReference type="SFLD" id="SFLDG01152">
    <property type="entry name" value="Main.3:_Omega-_and_Tau-like"/>
    <property type="match status" value="1"/>
</dbReference>
<dbReference type="InterPro" id="IPR004046">
    <property type="entry name" value="GST_C"/>
</dbReference>
<reference evidence="7" key="2">
    <citation type="submission" date="2016-01" db="EMBL/GenBank/DDBJ databases">
        <authorList>
            <person name="Oliw E.H."/>
        </authorList>
    </citation>
    <scope>NUCLEOTIDE SEQUENCE</scope>
</reference>
<dbReference type="EC" id="2.5.1.18" evidence="1"/>
<dbReference type="Pfam" id="PF02798">
    <property type="entry name" value="GST_N"/>
    <property type="match status" value="1"/>
</dbReference>
<dbReference type="GO" id="GO:0004364">
    <property type="term" value="F:glutathione transferase activity"/>
    <property type="evidence" value="ECO:0007669"/>
    <property type="project" value="UniProtKB-EC"/>
</dbReference>
<feature type="domain" description="GST N-terminal" evidence="5">
    <location>
        <begin position="4"/>
        <end position="83"/>
    </location>
</feature>
<gene>
    <name evidence="7" type="primary">GSTU1</name>
</gene>
<evidence type="ECO:0000256" key="1">
    <source>
        <dbReference type="ARBA" id="ARBA00012452"/>
    </source>
</evidence>
<dbReference type="FunFam" id="3.40.30.10:FF:000014">
    <property type="entry name" value="Tau class glutathione S-transferase"/>
    <property type="match status" value="1"/>
</dbReference>
<evidence type="ECO:0000256" key="3">
    <source>
        <dbReference type="ARBA" id="ARBA00047960"/>
    </source>
</evidence>
<dbReference type="InterPro" id="IPR036249">
    <property type="entry name" value="Thioredoxin-like_sf"/>
</dbReference>
<dbReference type="InterPro" id="IPR004045">
    <property type="entry name" value="Glutathione_S-Trfase_N"/>
</dbReference>
<sequence length="227" mass="26170">MAEEGLKLYGLKLSPFVLRVEWALKLKGIEYEYVVEDLKNKSPQLLEYNPVYKKVPVLVHHGKPICESTVILEYIEDAWKDKHPSLLPTDPHQRAVARFWAKFSEEKCLRGCSDVFSTTGEEQIKAVEELKERLKTLERYLQGKKFFGGESIGMVDIVTGWITIWYGIIEEIVGVQIIDEKELPLISEWARNFLELEPVKESMPPLDEVKAHLRELRELVLAGQFSA</sequence>
<accession>A0A173GPJ1</accession>
<evidence type="ECO:0000313" key="7">
    <source>
        <dbReference type="EMBL" id="ANH58201.1"/>
    </source>
</evidence>